<dbReference type="GO" id="GO:0004834">
    <property type="term" value="F:tryptophan synthase activity"/>
    <property type="evidence" value="ECO:0007669"/>
    <property type="project" value="UniProtKB-UniRule"/>
</dbReference>
<keyword evidence="5 9" id="KW-0822">Tryptophan biosynthesis</keyword>
<evidence type="ECO:0000256" key="9">
    <source>
        <dbReference type="HAMAP-Rule" id="MF_00131"/>
    </source>
</evidence>
<dbReference type="Pfam" id="PF00290">
    <property type="entry name" value="Trp_syntA"/>
    <property type="match status" value="1"/>
</dbReference>
<comment type="catalytic activity">
    <reaction evidence="8 9">
        <text>(1S,2R)-1-C-(indol-3-yl)glycerol 3-phosphate + L-serine = D-glyceraldehyde 3-phosphate + L-tryptophan + H2O</text>
        <dbReference type="Rhea" id="RHEA:10532"/>
        <dbReference type="ChEBI" id="CHEBI:15377"/>
        <dbReference type="ChEBI" id="CHEBI:33384"/>
        <dbReference type="ChEBI" id="CHEBI:57912"/>
        <dbReference type="ChEBI" id="CHEBI:58866"/>
        <dbReference type="ChEBI" id="CHEBI:59776"/>
        <dbReference type="EC" id="4.2.1.20"/>
    </reaction>
</comment>
<dbReference type="NCBIfam" id="TIGR00262">
    <property type="entry name" value="trpA"/>
    <property type="match status" value="1"/>
</dbReference>
<dbReference type="CDD" id="cd04724">
    <property type="entry name" value="Tryptophan_synthase_alpha"/>
    <property type="match status" value="1"/>
</dbReference>
<evidence type="ECO:0000256" key="4">
    <source>
        <dbReference type="ARBA" id="ARBA00022605"/>
    </source>
</evidence>
<dbReference type="PANTHER" id="PTHR43406">
    <property type="entry name" value="TRYPTOPHAN SYNTHASE, ALPHA CHAIN"/>
    <property type="match status" value="1"/>
</dbReference>
<dbReference type="EC" id="4.2.1.20" evidence="9"/>
<comment type="similarity">
    <text evidence="9 10">Belongs to the TrpA family.</text>
</comment>
<organism evidence="11 12">
    <name type="scientific">Actinobaculum massiliense ACS-171-V-Col2</name>
    <dbReference type="NCBI Taxonomy" id="883066"/>
    <lineage>
        <taxon>Bacteria</taxon>
        <taxon>Bacillati</taxon>
        <taxon>Actinomycetota</taxon>
        <taxon>Actinomycetes</taxon>
        <taxon>Actinomycetales</taxon>
        <taxon>Actinomycetaceae</taxon>
        <taxon>Actinobaculum</taxon>
    </lineage>
</organism>
<evidence type="ECO:0000313" key="12">
    <source>
        <dbReference type="Proteomes" id="UP000009888"/>
    </source>
</evidence>
<dbReference type="HAMAP" id="MF_00131">
    <property type="entry name" value="Trp_synth_alpha"/>
    <property type="match status" value="1"/>
</dbReference>
<feature type="active site" description="Proton acceptor" evidence="9">
    <location>
        <position position="81"/>
    </location>
</feature>
<evidence type="ECO:0000256" key="8">
    <source>
        <dbReference type="ARBA" id="ARBA00049047"/>
    </source>
</evidence>
<name>K9EGC8_9ACTO</name>
<dbReference type="RefSeq" id="WP_007001556.1">
    <property type="nucleotide sequence ID" value="NZ_JH992955.1"/>
</dbReference>
<dbReference type="HOGENOM" id="CLU_016734_0_0_11"/>
<dbReference type="FunFam" id="3.20.20.70:FF:000037">
    <property type="entry name" value="Tryptophan synthase alpha chain"/>
    <property type="match status" value="1"/>
</dbReference>
<dbReference type="STRING" id="202789.GCA_001457435_00759"/>
<dbReference type="GO" id="GO:0005829">
    <property type="term" value="C:cytosol"/>
    <property type="evidence" value="ECO:0007669"/>
    <property type="project" value="TreeGrafter"/>
</dbReference>
<comment type="function">
    <text evidence="1 9">The alpha subunit is responsible for the aldol cleavage of indoleglycerol phosphate to indole and glyceraldehyde 3-phosphate.</text>
</comment>
<evidence type="ECO:0000256" key="5">
    <source>
        <dbReference type="ARBA" id="ARBA00022822"/>
    </source>
</evidence>
<dbReference type="AlphaFoldDB" id="K9EGC8"/>
<evidence type="ECO:0000256" key="3">
    <source>
        <dbReference type="ARBA" id="ARBA00011270"/>
    </source>
</evidence>
<dbReference type="InterPro" id="IPR002028">
    <property type="entry name" value="Trp_synthase_suA"/>
</dbReference>
<proteinExistence type="inferred from homology"/>
<dbReference type="Gene3D" id="3.20.20.70">
    <property type="entry name" value="Aldolase class I"/>
    <property type="match status" value="1"/>
</dbReference>
<evidence type="ECO:0000256" key="10">
    <source>
        <dbReference type="RuleBase" id="RU003662"/>
    </source>
</evidence>
<dbReference type="UniPathway" id="UPA00035">
    <property type="reaction ID" value="UER00044"/>
</dbReference>
<dbReference type="InterPro" id="IPR011060">
    <property type="entry name" value="RibuloseP-bd_barrel"/>
</dbReference>
<gene>
    <name evidence="9" type="primary">trpA</name>
    <name evidence="11" type="ORF">HMPREF9233_01350</name>
</gene>
<dbReference type="eggNOG" id="COG0159">
    <property type="taxonomic scope" value="Bacteria"/>
</dbReference>
<dbReference type="EMBL" id="AGWL01000007">
    <property type="protein sequence ID" value="EKU94896.1"/>
    <property type="molecule type" value="Genomic_DNA"/>
</dbReference>
<evidence type="ECO:0000256" key="1">
    <source>
        <dbReference type="ARBA" id="ARBA00003365"/>
    </source>
</evidence>
<feature type="active site" description="Proton acceptor" evidence="9">
    <location>
        <position position="70"/>
    </location>
</feature>
<comment type="caution">
    <text evidence="11">The sequence shown here is derived from an EMBL/GenBank/DDBJ whole genome shotgun (WGS) entry which is preliminary data.</text>
</comment>
<keyword evidence="12" id="KW-1185">Reference proteome</keyword>
<keyword evidence="6 9" id="KW-0057">Aromatic amino acid biosynthesis</keyword>
<dbReference type="Proteomes" id="UP000009888">
    <property type="component" value="Unassembled WGS sequence"/>
</dbReference>
<dbReference type="PANTHER" id="PTHR43406:SF1">
    <property type="entry name" value="TRYPTOPHAN SYNTHASE ALPHA CHAIN, CHLOROPLASTIC"/>
    <property type="match status" value="1"/>
</dbReference>
<keyword evidence="4 9" id="KW-0028">Amino-acid biosynthesis</keyword>
<evidence type="ECO:0000256" key="2">
    <source>
        <dbReference type="ARBA" id="ARBA00004733"/>
    </source>
</evidence>
<protein>
    <recommendedName>
        <fullName evidence="9">Tryptophan synthase alpha chain</fullName>
        <ecNumber evidence="9">4.2.1.20</ecNumber>
    </recommendedName>
</protein>
<keyword evidence="7 9" id="KW-0456">Lyase</keyword>
<evidence type="ECO:0000256" key="7">
    <source>
        <dbReference type="ARBA" id="ARBA00023239"/>
    </source>
</evidence>
<dbReference type="PATRIC" id="fig|883066.3.peg.1412"/>
<comment type="pathway">
    <text evidence="2 9">Amino-acid biosynthesis; L-tryptophan biosynthesis; L-tryptophan from chorismate: step 5/5.</text>
</comment>
<dbReference type="SUPFAM" id="SSF51366">
    <property type="entry name" value="Ribulose-phoshate binding barrel"/>
    <property type="match status" value="1"/>
</dbReference>
<dbReference type="InterPro" id="IPR013785">
    <property type="entry name" value="Aldolase_TIM"/>
</dbReference>
<sequence>MTNGSFRTGPGTAASGASALSPLEASTRRIASAFTRRKAFIPFFTCGDPDIATTFECVRAAVRNGADLIEFGIPFSDPMAEGPVIQAASARALQAGTTMDLIFSEIGELRHEFPTTPFITMGYANSLFSYGLERWVKHASIAGVDGVILADVPFEESAEFSGVLNPAGISVISLVSPTSKERISTIAAAAQGFIYIVSSLGVTGERTEVTTDIGQITRTIRAVTPTPCAVGFGISTPQQAAAMAAQSDGAIVGSAIVRLVHEAGPAEAPAAVGRYVAEMRAALDAA</sequence>
<reference evidence="11 12" key="1">
    <citation type="submission" date="2012-09" db="EMBL/GenBank/DDBJ databases">
        <title>The Genome Sequence of Actinobaculum massiliae ACS-171-V-COL2.</title>
        <authorList>
            <consortium name="The Broad Institute Genome Sequencing Platform"/>
            <person name="Earl A."/>
            <person name="Ward D."/>
            <person name="Feldgarden M."/>
            <person name="Gevers D."/>
            <person name="Saerens B."/>
            <person name="Vaneechoutte M."/>
            <person name="Walker B."/>
            <person name="Young S.K."/>
            <person name="Zeng Q."/>
            <person name="Gargeya S."/>
            <person name="Fitzgerald M."/>
            <person name="Haas B."/>
            <person name="Abouelleil A."/>
            <person name="Alvarado L."/>
            <person name="Arachchi H.M."/>
            <person name="Berlin A."/>
            <person name="Chapman S.B."/>
            <person name="Goldberg J."/>
            <person name="Griggs A."/>
            <person name="Gujja S."/>
            <person name="Hansen M."/>
            <person name="Howarth C."/>
            <person name="Imamovic A."/>
            <person name="Larimer J."/>
            <person name="McCowen C."/>
            <person name="Montmayeur A."/>
            <person name="Murphy C."/>
            <person name="Neiman D."/>
            <person name="Pearson M."/>
            <person name="Priest M."/>
            <person name="Roberts A."/>
            <person name="Saif S."/>
            <person name="Shea T."/>
            <person name="Sisk P."/>
            <person name="Sykes S."/>
            <person name="Wortman J."/>
            <person name="Nusbaum C."/>
            <person name="Birren B."/>
        </authorList>
    </citation>
    <scope>NUCLEOTIDE SEQUENCE [LARGE SCALE GENOMIC DNA]</scope>
    <source>
        <strain evidence="12">ACS-171-V-Col2</strain>
    </source>
</reference>
<accession>K9EGC8</accession>
<evidence type="ECO:0000256" key="6">
    <source>
        <dbReference type="ARBA" id="ARBA00023141"/>
    </source>
</evidence>
<comment type="subunit">
    <text evidence="3 9">Tetramer of two alpha and two beta chains.</text>
</comment>
<evidence type="ECO:0000313" key="11">
    <source>
        <dbReference type="EMBL" id="EKU94896.1"/>
    </source>
</evidence>